<comment type="subcellular location">
    <subcellularLocation>
        <location evidence="1">Membrane</location>
        <topology evidence="1">Multi-pass membrane protein</topology>
    </subcellularLocation>
</comment>
<feature type="transmembrane region" description="Helical" evidence="7">
    <location>
        <begin position="37"/>
        <end position="57"/>
    </location>
</feature>
<evidence type="ECO:0000313" key="9">
    <source>
        <dbReference type="Proteomes" id="UP000007305"/>
    </source>
</evidence>
<protein>
    <recommendedName>
        <fullName evidence="10">Protein CLT2, chloroplastic</fullName>
    </recommendedName>
</protein>
<dbReference type="InterPro" id="IPR013936">
    <property type="entry name" value="CRT-like"/>
</dbReference>
<evidence type="ECO:0000256" key="6">
    <source>
        <dbReference type="ARBA" id="ARBA00023136"/>
    </source>
</evidence>
<keyword evidence="9" id="KW-1185">Reference proteome</keyword>
<keyword evidence="6 7" id="KW-0472">Membrane</keyword>
<name>A0A804PSF2_MAIZE</name>
<sequence length="338" mass="36354">MSSSPLITAAASAAVVALAVANRVLYKLALVPLKAYPFFLAQLTTFGYVAVYFSMLYTRYRTGLVTRDMLALPKHRFVAIGLLEALGVFAGMSAGAMLPGPAIPILSQSFLVWQLIFSALLLGRTYSARQVIGCFLVVSGVILAVASGADDGQLLSDVKLIWPALMIASSAFHAGASILKEAVFIDGAKRLKGKRPDIFVVNSFGSGFQAVFVFLLLPFLSNLRGIKFAELPAYLNGGAECFLNVAESPIGNGCCTELLRRSSIPAFAVYSGEYGIQCLSPQFGEDVICHCGFTYSNISSANIDLYSFTSFALHPSWHGIKHVFHHWCRDIADGPDSV</sequence>
<dbReference type="OrthoDB" id="416555at2759"/>
<keyword evidence="5 7" id="KW-1133">Transmembrane helix</keyword>
<dbReference type="Gramene" id="Zm00001eb264550_T002">
    <property type="protein sequence ID" value="Zm00001eb264550_P002"/>
    <property type="gene ID" value="Zm00001eb264550"/>
</dbReference>
<dbReference type="RefSeq" id="XP_008647669.1">
    <property type="nucleotide sequence ID" value="XM_008649447.3"/>
</dbReference>
<evidence type="ECO:0000256" key="7">
    <source>
        <dbReference type="SAM" id="Phobius"/>
    </source>
</evidence>
<dbReference type="RefSeq" id="NP_001394100.1">
    <property type="nucleotide sequence ID" value="NM_001407171.1"/>
</dbReference>
<evidence type="ECO:0000256" key="5">
    <source>
        <dbReference type="ARBA" id="ARBA00022989"/>
    </source>
</evidence>
<proteinExistence type="inferred from homology"/>
<dbReference type="PANTHER" id="PTHR31326">
    <property type="entry name" value="PROTEIN CLT2, CHLOROPLASTIC"/>
    <property type="match status" value="1"/>
</dbReference>
<dbReference type="RefSeq" id="XP_035815394.1">
    <property type="nucleotide sequence ID" value="XM_035959501.1"/>
</dbReference>
<organism evidence="8 9">
    <name type="scientific">Zea mays</name>
    <name type="common">Maize</name>
    <dbReference type="NCBI Taxonomy" id="4577"/>
    <lineage>
        <taxon>Eukaryota</taxon>
        <taxon>Viridiplantae</taxon>
        <taxon>Streptophyta</taxon>
        <taxon>Embryophyta</taxon>
        <taxon>Tracheophyta</taxon>
        <taxon>Spermatophyta</taxon>
        <taxon>Magnoliopsida</taxon>
        <taxon>Liliopsida</taxon>
        <taxon>Poales</taxon>
        <taxon>Poaceae</taxon>
        <taxon>PACMAD clade</taxon>
        <taxon>Panicoideae</taxon>
        <taxon>Andropogonodae</taxon>
        <taxon>Andropogoneae</taxon>
        <taxon>Tripsacinae</taxon>
        <taxon>Zea</taxon>
    </lineage>
</organism>
<keyword evidence="4 7" id="KW-0812">Transmembrane</keyword>
<evidence type="ECO:0000256" key="3">
    <source>
        <dbReference type="ARBA" id="ARBA00022448"/>
    </source>
</evidence>
<dbReference type="GeneID" id="100277036"/>
<reference evidence="9" key="1">
    <citation type="journal article" date="2009" name="Science">
        <title>The B73 maize genome: complexity, diversity, and dynamics.</title>
        <authorList>
            <person name="Schnable P.S."/>
            <person name="Ware D."/>
            <person name="Fulton R.S."/>
            <person name="Stein J.C."/>
            <person name="Wei F."/>
            <person name="Pasternak S."/>
            <person name="Liang C."/>
            <person name="Zhang J."/>
            <person name="Fulton L."/>
            <person name="Graves T.A."/>
            <person name="Minx P."/>
            <person name="Reily A.D."/>
            <person name="Courtney L."/>
            <person name="Kruchowski S.S."/>
            <person name="Tomlinson C."/>
            <person name="Strong C."/>
            <person name="Delehaunty K."/>
            <person name="Fronick C."/>
            <person name="Courtney B."/>
            <person name="Rock S.M."/>
            <person name="Belter E."/>
            <person name="Du F."/>
            <person name="Kim K."/>
            <person name="Abbott R.M."/>
            <person name="Cotton M."/>
            <person name="Levy A."/>
            <person name="Marchetto P."/>
            <person name="Ochoa K."/>
            <person name="Jackson S.M."/>
            <person name="Gillam B."/>
            <person name="Chen W."/>
            <person name="Yan L."/>
            <person name="Higginbotham J."/>
            <person name="Cardenas M."/>
            <person name="Waligorski J."/>
            <person name="Applebaum E."/>
            <person name="Phelps L."/>
            <person name="Falcone J."/>
            <person name="Kanchi K."/>
            <person name="Thane T."/>
            <person name="Scimone A."/>
            <person name="Thane N."/>
            <person name="Henke J."/>
            <person name="Wang T."/>
            <person name="Ruppert J."/>
            <person name="Shah N."/>
            <person name="Rotter K."/>
            <person name="Hodges J."/>
            <person name="Ingenthron E."/>
            <person name="Cordes M."/>
            <person name="Kohlberg S."/>
            <person name="Sgro J."/>
            <person name="Delgado B."/>
            <person name="Mead K."/>
            <person name="Chinwalla A."/>
            <person name="Leonard S."/>
            <person name="Crouse K."/>
            <person name="Collura K."/>
            <person name="Kudrna D."/>
            <person name="Currie J."/>
            <person name="He R."/>
            <person name="Angelova A."/>
            <person name="Rajasekar S."/>
            <person name="Mueller T."/>
            <person name="Lomeli R."/>
            <person name="Scara G."/>
            <person name="Ko A."/>
            <person name="Delaney K."/>
            <person name="Wissotski M."/>
            <person name="Lopez G."/>
            <person name="Campos D."/>
            <person name="Braidotti M."/>
            <person name="Ashley E."/>
            <person name="Golser W."/>
            <person name="Kim H."/>
            <person name="Lee S."/>
            <person name="Lin J."/>
            <person name="Dujmic Z."/>
            <person name="Kim W."/>
            <person name="Talag J."/>
            <person name="Zuccolo A."/>
            <person name="Fan C."/>
            <person name="Sebastian A."/>
            <person name="Kramer M."/>
            <person name="Spiegel L."/>
            <person name="Nascimento L."/>
            <person name="Zutavern T."/>
            <person name="Miller B."/>
            <person name="Ambroise C."/>
            <person name="Muller S."/>
            <person name="Spooner W."/>
            <person name="Narechania A."/>
            <person name="Ren L."/>
            <person name="Wei S."/>
            <person name="Kumari S."/>
            <person name="Faga B."/>
            <person name="Levy M.J."/>
            <person name="McMahan L."/>
            <person name="Van Buren P."/>
            <person name="Vaughn M.W."/>
            <person name="Ying K."/>
            <person name="Yeh C.-T."/>
            <person name="Emrich S.J."/>
            <person name="Jia Y."/>
            <person name="Kalyanaraman A."/>
            <person name="Hsia A.-P."/>
            <person name="Barbazuk W.B."/>
            <person name="Baucom R.S."/>
            <person name="Brutnell T.P."/>
            <person name="Carpita N.C."/>
            <person name="Chaparro C."/>
            <person name="Chia J.-M."/>
            <person name="Deragon J.-M."/>
            <person name="Estill J.C."/>
            <person name="Fu Y."/>
            <person name="Jeddeloh J.A."/>
            <person name="Han Y."/>
            <person name="Lee H."/>
            <person name="Li P."/>
            <person name="Lisch D.R."/>
            <person name="Liu S."/>
            <person name="Liu Z."/>
            <person name="Nagel D.H."/>
            <person name="McCann M.C."/>
            <person name="SanMiguel P."/>
            <person name="Myers A.M."/>
            <person name="Nettleton D."/>
            <person name="Nguyen J."/>
            <person name="Penning B.W."/>
            <person name="Ponnala L."/>
            <person name="Schneider K.L."/>
            <person name="Schwartz D.C."/>
            <person name="Sharma A."/>
            <person name="Soderlund C."/>
            <person name="Springer N.M."/>
            <person name="Sun Q."/>
            <person name="Wang H."/>
            <person name="Waterman M."/>
            <person name="Westerman R."/>
            <person name="Wolfgruber T.K."/>
            <person name="Yang L."/>
            <person name="Yu Y."/>
            <person name="Zhang L."/>
            <person name="Zhou S."/>
            <person name="Zhu Q."/>
            <person name="Bennetzen J.L."/>
            <person name="Dawe R.K."/>
            <person name="Jiang J."/>
            <person name="Jiang N."/>
            <person name="Presting G.G."/>
            <person name="Wessler S.R."/>
            <person name="Aluru S."/>
            <person name="Martienssen R.A."/>
            <person name="Clifton S.W."/>
            <person name="McCombie W.R."/>
            <person name="Wing R.A."/>
            <person name="Wilson R.K."/>
        </authorList>
    </citation>
    <scope>NUCLEOTIDE SEQUENCE [LARGE SCALE GENOMIC DNA]</scope>
    <source>
        <strain evidence="9">cv. B73</strain>
    </source>
</reference>
<dbReference type="Proteomes" id="UP000007305">
    <property type="component" value="Chromosome 6"/>
</dbReference>
<dbReference type="AlphaFoldDB" id="A0A804PSF2"/>
<feature type="transmembrane region" description="Helical" evidence="7">
    <location>
        <begin position="77"/>
        <end position="96"/>
    </location>
</feature>
<reference evidence="8" key="2">
    <citation type="submission" date="2019-07" db="EMBL/GenBank/DDBJ databases">
        <authorList>
            <person name="Seetharam A."/>
            <person name="Woodhouse M."/>
            <person name="Cannon E."/>
        </authorList>
    </citation>
    <scope>NUCLEOTIDE SEQUENCE [LARGE SCALE GENOMIC DNA]</scope>
    <source>
        <strain evidence="8">cv. B73</strain>
    </source>
</reference>
<comment type="similarity">
    <text evidence="2">Belongs to the CRT-like transporter family.</text>
</comment>
<accession>A0A804PSF2</accession>
<dbReference type="Pfam" id="PF08627">
    <property type="entry name" value="CRT-like"/>
    <property type="match status" value="1"/>
</dbReference>
<feature type="transmembrane region" description="Helical" evidence="7">
    <location>
        <begin position="199"/>
        <end position="220"/>
    </location>
</feature>
<evidence type="ECO:0000256" key="2">
    <source>
        <dbReference type="ARBA" id="ARBA00006690"/>
    </source>
</evidence>
<evidence type="ECO:0008006" key="10">
    <source>
        <dbReference type="Google" id="ProtNLM"/>
    </source>
</evidence>
<feature type="transmembrane region" description="Helical" evidence="7">
    <location>
        <begin position="130"/>
        <end position="148"/>
    </location>
</feature>
<evidence type="ECO:0000313" key="8">
    <source>
        <dbReference type="EnsemblPlants" id="Zm00001eb264550_P002"/>
    </source>
</evidence>
<dbReference type="GO" id="GO:0016020">
    <property type="term" value="C:membrane"/>
    <property type="evidence" value="ECO:0007669"/>
    <property type="project" value="UniProtKB-SubCell"/>
</dbReference>
<keyword evidence="3" id="KW-0813">Transport</keyword>
<evidence type="ECO:0000256" key="1">
    <source>
        <dbReference type="ARBA" id="ARBA00004141"/>
    </source>
</evidence>
<reference evidence="8" key="3">
    <citation type="submission" date="2021-05" db="UniProtKB">
        <authorList>
            <consortium name="EnsemblPlants"/>
        </authorList>
    </citation>
    <scope>IDENTIFICATION</scope>
    <source>
        <strain evidence="8">cv. B73</strain>
    </source>
</reference>
<feature type="transmembrane region" description="Helical" evidence="7">
    <location>
        <begin position="102"/>
        <end position="123"/>
    </location>
</feature>
<evidence type="ECO:0000256" key="4">
    <source>
        <dbReference type="ARBA" id="ARBA00022692"/>
    </source>
</evidence>
<gene>
    <name evidence="8" type="primary">LOC100277036</name>
</gene>
<dbReference type="PANTHER" id="PTHR31326:SF13">
    <property type="entry name" value="EXPRESSED PROTEIN"/>
    <property type="match status" value="1"/>
</dbReference>
<dbReference type="EnsemblPlants" id="Zm00001eb264550_T002">
    <property type="protein sequence ID" value="Zm00001eb264550_P002"/>
    <property type="gene ID" value="Zm00001eb264550"/>
</dbReference>
<feature type="transmembrane region" description="Helical" evidence="7">
    <location>
        <begin position="160"/>
        <end position="179"/>
    </location>
</feature>